<gene>
    <name evidence="1" type="ORF">EJC49_04660</name>
</gene>
<dbReference type="OrthoDB" id="7852523at2"/>
<dbReference type="EMBL" id="RWKW01000015">
    <property type="protein sequence ID" value="RST87519.1"/>
    <property type="molecule type" value="Genomic_DNA"/>
</dbReference>
<comment type="caution">
    <text evidence="1">The sequence shown here is derived from an EMBL/GenBank/DDBJ whole genome shotgun (WGS) entry which is preliminary data.</text>
</comment>
<protein>
    <submittedName>
        <fullName evidence="1">Uncharacterized protein</fullName>
    </submittedName>
</protein>
<accession>A0A3R9Y9Y0</accession>
<evidence type="ECO:0000313" key="2">
    <source>
        <dbReference type="Proteomes" id="UP000278398"/>
    </source>
</evidence>
<organism evidence="1 2">
    <name type="scientific">Aquibium carbonis</name>
    <dbReference type="NCBI Taxonomy" id="2495581"/>
    <lineage>
        <taxon>Bacteria</taxon>
        <taxon>Pseudomonadati</taxon>
        <taxon>Pseudomonadota</taxon>
        <taxon>Alphaproteobacteria</taxon>
        <taxon>Hyphomicrobiales</taxon>
        <taxon>Phyllobacteriaceae</taxon>
        <taxon>Aquibium</taxon>
    </lineage>
</organism>
<dbReference type="AlphaFoldDB" id="A0A3R9Y9Y0"/>
<name>A0A3R9Y9Y0_9HYPH</name>
<dbReference type="Proteomes" id="UP000278398">
    <property type="component" value="Unassembled WGS sequence"/>
</dbReference>
<keyword evidence="2" id="KW-1185">Reference proteome</keyword>
<reference evidence="1 2" key="1">
    <citation type="submission" date="2018-12" db="EMBL/GenBank/DDBJ databases">
        <title>Mesorhizobium carbonis sp. nov., isolated from coal mine water.</title>
        <authorList>
            <person name="Xin W."/>
            <person name="Xu Z."/>
            <person name="Xiang F."/>
            <person name="Zhang J."/>
            <person name="Xi L."/>
            <person name="Liu J."/>
        </authorList>
    </citation>
    <scope>NUCLEOTIDE SEQUENCE [LARGE SCALE GENOMIC DNA]</scope>
    <source>
        <strain evidence="1 2">B2.3</strain>
    </source>
</reference>
<dbReference type="RefSeq" id="WP_126698301.1">
    <property type="nucleotide sequence ID" value="NZ_RWKW01000015.1"/>
</dbReference>
<proteinExistence type="predicted"/>
<sequence>MTRICKVLDCGAPAASRYSPHCHRHKSVLRRQGDPDQTAIRVTELAPFVRLVRRRVARNPDSPLWEHLEGRWRGIAEEARAGAFSAVWSRHERAAAAEVMNIDADCPAREIVVVALAMFILWRERPARLRSDRAFRLQLARRVRALSGRHSGLRYDHQTGTQKRVYREMTPKAGAILGHKLALAFGGAGLQLAMLEERERERARQTAEDINQAIKELK</sequence>
<evidence type="ECO:0000313" key="1">
    <source>
        <dbReference type="EMBL" id="RST87519.1"/>
    </source>
</evidence>